<evidence type="ECO:0000256" key="6">
    <source>
        <dbReference type="ARBA" id="ARBA00022806"/>
    </source>
</evidence>
<comment type="catalytic activity">
    <reaction evidence="12">
        <text>ATP + H2O = ADP + phosphate + H(+)</text>
        <dbReference type="Rhea" id="RHEA:13065"/>
        <dbReference type="ChEBI" id="CHEBI:15377"/>
        <dbReference type="ChEBI" id="CHEBI:15378"/>
        <dbReference type="ChEBI" id="CHEBI:30616"/>
        <dbReference type="ChEBI" id="CHEBI:43474"/>
        <dbReference type="ChEBI" id="CHEBI:456216"/>
        <dbReference type="EC" id="5.6.2.4"/>
    </reaction>
</comment>
<dbReference type="EC" id="5.6.2.4" evidence="11"/>
<keyword evidence="4" id="KW-0547">Nucleotide-binding</keyword>
<dbReference type="NCBIfam" id="NF004070">
    <property type="entry name" value="PRK05580.2-2"/>
    <property type="match status" value="1"/>
</dbReference>
<gene>
    <name evidence="14" type="ORF">MNBD_ALPHA02-406</name>
</gene>
<keyword evidence="9" id="KW-0238">DNA-binding</keyword>
<dbReference type="Gene3D" id="3.40.50.300">
    <property type="entry name" value="P-loop containing nucleotide triphosphate hydrolases"/>
    <property type="match status" value="2"/>
</dbReference>
<dbReference type="CDD" id="cd17929">
    <property type="entry name" value="DEXHc_priA"/>
    <property type="match status" value="1"/>
</dbReference>
<dbReference type="AlphaFoldDB" id="A0A3B0RTV1"/>
<dbReference type="EMBL" id="UOED01000102">
    <property type="protein sequence ID" value="VAV95617.1"/>
    <property type="molecule type" value="Genomic_DNA"/>
</dbReference>
<evidence type="ECO:0000259" key="13">
    <source>
        <dbReference type="PROSITE" id="PS51192"/>
    </source>
</evidence>
<accession>A0A3B0RTV1</accession>
<dbReference type="InterPro" id="IPR042115">
    <property type="entry name" value="PriA_3primeBD_sf"/>
</dbReference>
<dbReference type="InterPro" id="IPR041236">
    <property type="entry name" value="PriA_C"/>
</dbReference>
<evidence type="ECO:0000256" key="7">
    <source>
        <dbReference type="ARBA" id="ARBA00022833"/>
    </source>
</evidence>
<dbReference type="HAMAP" id="MF_00983">
    <property type="entry name" value="PriA"/>
    <property type="match status" value="1"/>
</dbReference>
<evidence type="ECO:0000256" key="1">
    <source>
        <dbReference type="ARBA" id="ARBA00022515"/>
    </source>
</evidence>
<keyword evidence="7" id="KW-0862">Zinc</keyword>
<dbReference type="GO" id="GO:0006310">
    <property type="term" value="P:DNA recombination"/>
    <property type="evidence" value="ECO:0007669"/>
    <property type="project" value="InterPro"/>
</dbReference>
<dbReference type="GO" id="GO:0006270">
    <property type="term" value="P:DNA replication initiation"/>
    <property type="evidence" value="ECO:0007669"/>
    <property type="project" value="TreeGrafter"/>
</dbReference>
<dbReference type="Gene3D" id="3.40.1440.60">
    <property type="entry name" value="PriA, 3(prime) DNA-binding domain"/>
    <property type="match status" value="1"/>
</dbReference>
<evidence type="ECO:0000256" key="2">
    <source>
        <dbReference type="ARBA" id="ARBA00022705"/>
    </source>
</evidence>
<dbReference type="GO" id="GO:0043138">
    <property type="term" value="F:3'-5' DNA helicase activity"/>
    <property type="evidence" value="ECO:0007669"/>
    <property type="project" value="UniProtKB-EC"/>
</dbReference>
<dbReference type="GO" id="GO:0016787">
    <property type="term" value="F:hydrolase activity"/>
    <property type="evidence" value="ECO:0007669"/>
    <property type="project" value="UniProtKB-KW"/>
</dbReference>
<evidence type="ECO:0000256" key="4">
    <source>
        <dbReference type="ARBA" id="ARBA00022741"/>
    </source>
</evidence>
<dbReference type="Pfam" id="PF18319">
    <property type="entry name" value="Zn_ribbon_PriA"/>
    <property type="match status" value="1"/>
</dbReference>
<dbReference type="InterPro" id="IPR041222">
    <property type="entry name" value="PriA_3primeBD"/>
</dbReference>
<keyword evidence="5" id="KW-0378">Hydrolase</keyword>
<evidence type="ECO:0000256" key="3">
    <source>
        <dbReference type="ARBA" id="ARBA00022723"/>
    </source>
</evidence>
<evidence type="ECO:0000256" key="10">
    <source>
        <dbReference type="ARBA" id="ARBA00023235"/>
    </source>
</evidence>
<proteinExistence type="inferred from homology"/>
<dbReference type="NCBIfam" id="TIGR00595">
    <property type="entry name" value="priA"/>
    <property type="match status" value="1"/>
</dbReference>
<dbReference type="Pfam" id="PF17764">
    <property type="entry name" value="PriA_3primeBD"/>
    <property type="match status" value="1"/>
</dbReference>
<keyword evidence="10" id="KW-0413">Isomerase</keyword>
<keyword evidence="6 14" id="KW-0347">Helicase</keyword>
<evidence type="ECO:0000256" key="5">
    <source>
        <dbReference type="ARBA" id="ARBA00022801"/>
    </source>
</evidence>
<evidence type="ECO:0000256" key="9">
    <source>
        <dbReference type="ARBA" id="ARBA00023125"/>
    </source>
</evidence>
<dbReference type="GO" id="GO:0046872">
    <property type="term" value="F:metal ion binding"/>
    <property type="evidence" value="ECO:0007669"/>
    <property type="project" value="UniProtKB-KW"/>
</dbReference>
<dbReference type="PROSITE" id="PS51192">
    <property type="entry name" value="HELICASE_ATP_BIND_1"/>
    <property type="match status" value="1"/>
</dbReference>
<dbReference type="CDD" id="cd18804">
    <property type="entry name" value="SF2_C_priA"/>
    <property type="match status" value="1"/>
</dbReference>
<dbReference type="InterPro" id="IPR040498">
    <property type="entry name" value="PriA_CRR"/>
</dbReference>
<keyword evidence="8" id="KW-0067">ATP-binding</keyword>
<dbReference type="GO" id="GO:0003677">
    <property type="term" value="F:DNA binding"/>
    <property type="evidence" value="ECO:0007669"/>
    <property type="project" value="UniProtKB-KW"/>
</dbReference>
<dbReference type="InterPro" id="IPR011545">
    <property type="entry name" value="DEAD/DEAH_box_helicase_dom"/>
</dbReference>
<keyword evidence="2" id="KW-0235">DNA replication</keyword>
<dbReference type="InterPro" id="IPR005259">
    <property type="entry name" value="PriA"/>
</dbReference>
<dbReference type="InterPro" id="IPR014001">
    <property type="entry name" value="Helicase_ATP-bd"/>
</dbReference>
<dbReference type="PANTHER" id="PTHR30580">
    <property type="entry name" value="PRIMOSOMAL PROTEIN N"/>
    <property type="match status" value="1"/>
</dbReference>
<dbReference type="InterPro" id="IPR027417">
    <property type="entry name" value="P-loop_NTPase"/>
</dbReference>
<dbReference type="SUPFAM" id="SSF52540">
    <property type="entry name" value="P-loop containing nucleoside triphosphate hydrolases"/>
    <property type="match status" value="2"/>
</dbReference>
<dbReference type="GO" id="GO:0006269">
    <property type="term" value="P:DNA replication, synthesis of primer"/>
    <property type="evidence" value="ECO:0007669"/>
    <property type="project" value="UniProtKB-KW"/>
</dbReference>
<evidence type="ECO:0000256" key="11">
    <source>
        <dbReference type="ARBA" id="ARBA00034808"/>
    </source>
</evidence>
<dbReference type="Pfam" id="PF18074">
    <property type="entry name" value="PriA_C"/>
    <property type="match status" value="1"/>
</dbReference>
<dbReference type="SMART" id="SM00487">
    <property type="entry name" value="DEXDc"/>
    <property type="match status" value="1"/>
</dbReference>
<evidence type="ECO:0000256" key="8">
    <source>
        <dbReference type="ARBA" id="ARBA00022840"/>
    </source>
</evidence>
<keyword evidence="3" id="KW-0479">Metal-binding</keyword>
<keyword evidence="1" id="KW-0639">Primosome</keyword>
<organism evidence="14">
    <name type="scientific">hydrothermal vent metagenome</name>
    <dbReference type="NCBI Taxonomy" id="652676"/>
    <lineage>
        <taxon>unclassified sequences</taxon>
        <taxon>metagenomes</taxon>
        <taxon>ecological metagenomes</taxon>
    </lineage>
</organism>
<dbReference type="Pfam" id="PF00270">
    <property type="entry name" value="DEAD"/>
    <property type="match status" value="1"/>
</dbReference>
<name>A0A3B0RTV1_9ZZZZ</name>
<evidence type="ECO:0000313" key="14">
    <source>
        <dbReference type="EMBL" id="VAV95617.1"/>
    </source>
</evidence>
<feature type="domain" description="Helicase ATP-binding" evidence="13">
    <location>
        <begin position="207"/>
        <end position="378"/>
    </location>
</feature>
<dbReference type="GO" id="GO:0005524">
    <property type="term" value="F:ATP binding"/>
    <property type="evidence" value="ECO:0007669"/>
    <property type="project" value="UniProtKB-KW"/>
</dbReference>
<protein>
    <recommendedName>
        <fullName evidence="11">DNA 3'-5' helicase</fullName>
        <ecNumber evidence="11">5.6.2.4</ecNumber>
    </recommendedName>
</protein>
<dbReference type="GO" id="GO:1990077">
    <property type="term" value="C:primosome complex"/>
    <property type="evidence" value="ECO:0007669"/>
    <property type="project" value="UniProtKB-KW"/>
</dbReference>
<dbReference type="PANTHER" id="PTHR30580:SF0">
    <property type="entry name" value="PRIMOSOMAL PROTEIN N"/>
    <property type="match status" value="1"/>
</dbReference>
<evidence type="ECO:0000256" key="12">
    <source>
        <dbReference type="ARBA" id="ARBA00048988"/>
    </source>
</evidence>
<reference evidence="14" key="1">
    <citation type="submission" date="2018-06" db="EMBL/GenBank/DDBJ databases">
        <authorList>
            <person name="Zhirakovskaya E."/>
        </authorList>
    </citation>
    <scope>NUCLEOTIDE SEQUENCE</scope>
</reference>
<dbReference type="FunFam" id="3.40.50.300:FF:000489">
    <property type="entry name" value="Primosome assembly protein PriA"/>
    <property type="match status" value="1"/>
</dbReference>
<dbReference type="SMART" id="SM00490">
    <property type="entry name" value="HELICc"/>
    <property type="match status" value="1"/>
</dbReference>
<sequence length="730" mass="79614">MGCDPVQIQVLLPLPLSGPFDYLAAADMPLRAGDFVTVPLGSRTLQGVVWNMSPEKSTIAAEKLKFVLEKRDLPALPGSLRQFIDWVAAYTLSPPGAVLKMAVSVPRAFDKPKTRTLYRLSPDLPGKLTESREAVVKAAISDMPLSLKDWAELANVGQGVLRGMVKAGQMTPVDIIGDSPYAAPDAALTGPSLSPEQQQAAEHLAQMVRADHFKPVLLEGITGSGKTEVYFEAIAEALKEGGTQILVLLPEIALTAQWLDRFEARFGAPPVVWHSELTPVQRRRAWWAVREDNPERRARVVVGARSALFLPFVDLKLIVVDEEHSATFKQEDGVMYQGRDMAVVRAMQTACPVILASATPSLETILNAQAGKYDWLYLGERHGTAILPDMKVIDLRAEKLKSGTWLSDPLRTALTQNLARGEQSLLYLNRRGYAPLTLCRTCGHRMECPHCSAWLVEHRKGGRLTCHHCGFSSAMPKTCPECDSAGSMVACGPGVERVAEEAQALFPEARIAVMASDEIASPADLRQMITRIADHEVDLIIGTQIVAKGHHFPMLTLVGVVDADLGLGGGDPRAAERTWQQLEQVAGRAGRADHRGQVLFQTYMPDHPVLAALVSGDGQAFLEQEAQDREQQNLPPFGKLAAIIVSGKDFNAAAKTARRLAALAPKNSGITVLGPVPAPMAFLRGKNRFRLLIKADKKVKLQKIMADWLNSCALERGVTLQVDIDPYSFF</sequence>
<dbReference type="GO" id="GO:0006302">
    <property type="term" value="P:double-strand break repair"/>
    <property type="evidence" value="ECO:0007669"/>
    <property type="project" value="InterPro"/>
</dbReference>
<dbReference type="InterPro" id="IPR001650">
    <property type="entry name" value="Helicase_C-like"/>
</dbReference>